<evidence type="ECO:0000256" key="5">
    <source>
        <dbReference type="ARBA" id="ARBA00022490"/>
    </source>
</evidence>
<feature type="binding site" evidence="14">
    <location>
        <position position="56"/>
    </location>
    <ligand>
        <name>ATP</name>
        <dbReference type="ChEBI" id="CHEBI:30616"/>
    </ligand>
</feature>
<feature type="binding site" evidence="14">
    <location>
        <position position="141"/>
    </location>
    <ligand>
        <name>ATP</name>
        <dbReference type="ChEBI" id="CHEBI:30616"/>
    </ligand>
</feature>
<dbReference type="Proteomes" id="UP000469011">
    <property type="component" value="Unassembled WGS sequence"/>
</dbReference>
<dbReference type="GO" id="GO:0006450">
    <property type="term" value="P:regulation of translational fidelity"/>
    <property type="evidence" value="ECO:0007669"/>
    <property type="project" value="TreeGrafter"/>
</dbReference>
<evidence type="ECO:0000256" key="3">
    <source>
        <dbReference type="ARBA" id="ARBA00012584"/>
    </source>
</evidence>
<comment type="function">
    <text evidence="13">Required for the formation of a threonylcarbamoyl group on adenosine at position 37 (t(6)A37) in tRNAs that read codons beginning with adenine.</text>
</comment>
<dbReference type="InterPro" id="IPR005145">
    <property type="entry name" value="Sua5_C"/>
</dbReference>
<accession>A0A6N9T3K1</accession>
<dbReference type="InterPro" id="IPR017945">
    <property type="entry name" value="DHBP_synth_RibB-like_a/b_dom"/>
</dbReference>
<evidence type="ECO:0000256" key="2">
    <source>
        <dbReference type="ARBA" id="ARBA00007663"/>
    </source>
</evidence>
<protein>
    <recommendedName>
        <fullName evidence="4 13">Threonylcarbamoyl-AMP synthase</fullName>
        <shortName evidence="13">TC-AMP synthase</shortName>
        <ecNumber evidence="3 13">2.7.7.87</ecNumber>
    </recommendedName>
    <alternativeName>
        <fullName evidence="11 13">L-threonylcarbamoyladenylate synthase</fullName>
    </alternativeName>
</protein>
<proteinExistence type="inferred from homology"/>
<feature type="binding site" evidence="14">
    <location>
        <position position="193"/>
    </location>
    <ligand>
        <name>ATP</name>
        <dbReference type="ChEBI" id="CHEBI:30616"/>
    </ligand>
</feature>
<evidence type="ECO:0000256" key="11">
    <source>
        <dbReference type="ARBA" id="ARBA00029774"/>
    </source>
</evidence>
<dbReference type="PANTHER" id="PTHR17490:SF16">
    <property type="entry name" value="THREONYLCARBAMOYL-AMP SYNTHASE"/>
    <property type="match status" value="1"/>
</dbReference>
<dbReference type="InterPro" id="IPR006070">
    <property type="entry name" value="Sua5-like_dom"/>
</dbReference>
<comment type="similarity">
    <text evidence="2 13">Belongs to the SUA5 family.</text>
</comment>
<dbReference type="Gene3D" id="3.40.50.11030">
    <property type="entry name" value="Threonylcarbamoyl-AMP synthase, C-terminal domain"/>
    <property type="match status" value="1"/>
</dbReference>
<dbReference type="Gene3D" id="3.90.870.10">
    <property type="entry name" value="DHBP synthase"/>
    <property type="match status" value="1"/>
</dbReference>
<comment type="caution">
    <text evidence="16">The sequence shown here is derived from an EMBL/GenBank/DDBJ whole genome shotgun (WGS) entry which is preliminary data.</text>
</comment>
<name>A0A6N9T3K1_9HYPH</name>
<dbReference type="PIRSF" id="PIRSF004930">
    <property type="entry name" value="Tln_factor_SUA5"/>
    <property type="match status" value="1"/>
</dbReference>
<organism evidence="16 17">
    <name type="scientific">Jiella pacifica</name>
    <dbReference type="NCBI Taxonomy" id="2696469"/>
    <lineage>
        <taxon>Bacteria</taxon>
        <taxon>Pseudomonadati</taxon>
        <taxon>Pseudomonadota</taxon>
        <taxon>Alphaproteobacteria</taxon>
        <taxon>Hyphomicrobiales</taxon>
        <taxon>Aurantimonadaceae</taxon>
        <taxon>Jiella</taxon>
    </lineage>
</organism>
<evidence type="ECO:0000256" key="7">
    <source>
        <dbReference type="ARBA" id="ARBA00022694"/>
    </source>
</evidence>
<feature type="binding site" evidence="14">
    <location>
        <position position="179"/>
    </location>
    <ligand>
        <name>L-threonine</name>
        <dbReference type="ChEBI" id="CHEBI:57926"/>
    </ligand>
</feature>
<evidence type="ECO:0000256" key="6">
    <source>
        <dbReference type="ARBA" id="ARBA00022679"/>
    </source>
</evidence>
<keyword evidence="5 13" id="KW-0963">Cytoplasm</keyword>
<dbReference type="InterPro" id="IPR050156">
    <property type="entry name" value="TC-AMP_synthase_SUA5"/>
</dbReference>
<evidence type="ECO:0000259" key="15">
    <source>
        <dbReference type="PROSITE" id="PS51163"/>
    </source>
</evidence>
<dbReference type="GO" id="GO:0005737">
    <property type="term" value="C:cytoplasm"/>
    <property type="evidence" value="ECO:0007669"/>
    <property type="project" value="UniProtKB-SubCell"/>
</dbReference>
<dbReference type="Pfam" id="PF01300">
    <property type="entry name" value="Sua5_yciO_yrdC"/>
    <property type="match status" value="1"/>
</dbReference>
<dbReference type="GO" id="GO:0005524">
    <property type="term" value="F:ATP binding"/>
    <property type="evidence" value="ECO:0007669"/>
    <property type="project" value="UniProtKB-UniRule"/>
</dbReference>
<sequence length="321" mass="33075">MQTEILSLADPEAERRAEALLRDGDLVALPTETVYGLAADSGSGAAVAKIFEAKGRPRFNPLICHVDGIAMAERIAVFDDLAHHLAKRFWPGPLTLVLPAAADTPVHPLAMAGLATVAVRMPQGVAARLAGRLGRPIVAPSANPSGRVTGTSAEAVARGLSGRIPLILDGGPSLVGVESTIVRPQDGRLVLLRAGGISRAELSAATGLAVDDPEDGAKIAAPGALASHYAPEGRLRLDASAIEPGEFVIAFGTDRPDGLENAAAIVNLSPRGDLREAAANLFAALSAFDSARVERIAVAPIPRSGLGEAINDRLKRAAAPR</sequence>
<evidence type="ECO:0000256" key="12">
    <source>
        <dbReference type="ARBA" id="ARBA00048366"/>
    </source>
</evidence>
<feature type="binding site" evidence="14">
    <location>
        <position position="116"/>
    </location>
    <ligand>
        <name>ATP</name>
        <dbReference type="ChEBI" id="CHEBI:30616"/>
    </ligand>
</feature>
<evidence type="ECO:0000256" key="13">
    <source>
        <dbReference type="PIRNR" id="PIRNR004930"/>
    </source>
</evidence>
<dbReference type="PANTHER" id="PTHR17490">
    <property type="entry name" value="SUA5"/>
    <property type="match status" value="1"/>
</dbReference>
<dbReference type="GO" id="GO:0008033">
    <property type="term" value="P:tRNA processing"/>
    <property type="evidence" value="ECO:0007669"/>
    <property type="project" value="UniProtKB-KW"/>
</dbReference>
<evidence type="ECO:0000313" key="17">
    <source>
        <dbReference type="Proteomes" id="UP000469011"/>
    </source>
</evidence>
<evidence type="ECO:0000256" key="1">
    <source>
        <dbReference type="ARBA" id="ARBA00004496"/>
    </source>
</evidence>
<reference evidence="16 17" key="1">
    <citation type="submission" date="2020-01" db="EMBL/GenBank/DDBJ databases">
        <title>Jiella pacifica sp. nov.</title>
        <authorList>
            <person name="Xue Z."/>
            <person name="Zhu S."/>
            <person name="Chen J."/>
            <person name="Yang J."/>
        </authorList>
    </citation>
    <scope>NUCLEOTIDE SEQUENCE [LARGE SCALE GENOMIC DNA]</scope>
    <source>
        <strain evidence="16 17">40Bstr34</strain>
    </source>
</reference>
<comment type="catalytic activity">
    <reaction evidence="12 13">
        <text>L-threonine + hydrogencarbonate + ATP = L-threonylcarbamoyladenylate + diphosphate + H2O</text>
        <dbReference type="Rhea" id="RHEA:36407"/>
        <dbReference type="ChEBI" id="CHEBI:15377"/>
        <dbReference type="ChEBI" id="CHEBI:17544"/>
        <dbReference type="ChEBI" id="CHEBI:30616"/>
        <dbReference type="ChEBI" id="CHEBI:33019"/>
        <dbReference type="ChEBI" id="CHEBI:57926"/>
        <dbReference type="ChEBI" id="CHEBI:73682"/>
        <dbReference type="EC" id="2.7.7.87"/>
    </reaction>
</comment>
<dbReference type="GO" id="GO:0061710">
    <property type="term" value="F:L-threonylcarbamoyladenylate synthase"/>
    <property type="evidence" value="ECO:0007669"/>
    <property type="project" value="UniProtKB-EC"/>
</dbReference>
<keyword evidence="10 13" id="KW-0067">ATP-binding</keyword>
<keyword evidence="6 13" id="KW-0808">Transferase</keyword>
<evidence type="ECO:0000313" key="16">
    <source>
        <dbReference type="EMBL" id="NDW04626.1"/>
    </source>
</evidence>
<dbReference type="GO" id="GO:0003725">
    <property type="term" value="F:double-stranded RNA binding"/>
    <property type="evidence" value="ECO:0007669"/>
    <property type="project" value="UniProtKB-UniRule"/>
</dbReference>
<dbReference type="RefSeq" id="WP_163462882.1">
    <property type="nucleotide sequence ID" value="NZ_JAAAMG010000006.1"/>
</dbReference>
<keyword evidence="9 13" id="KW-0547">Nucleotide-binding</keyword>
<gene>
    <name evidence="16" type="ORF">GTK09_09315</name>
</gene>
<feature type="binding site" evidence="14">
    <location>
        <position position="139"/>
    </location>
    <ligand>
        <name>L-threonine</name>
        <dbReference type="ChEBI" id="CHEBI:57926"/>
    </ligand>
</feature>
<dbReference type="EC" id="2.7.7.87" evidence="3 13"/>
<dbReference type="EMBL" id="JAAAMG010000006">
    <property type="protein sequence ID" value="NDW04626.1"/>
    <property type="molecule type" value="Genomic_DNA"/>
</dbReference>
<evidence type="ECO:0000256" key="8">
    <source>
        <dbReference type="ARBA" id="ARBA00022695"/>
    </source>
</evidence>
<feature type="binding site" evidence="14">
    <location>
        <position position="120"/>
    </location>
    <ligand>
        <name>L-threonine</name>
        <dbReference type="ChEBI" id="CHEBI:57926"/>
    </ligand>
</feature>
<dbReference type="NCBIfam" id="TIGR00057">
    <property type="entry name" value="L-threonylcarbamoyladenylate synthase"/>
    <property type="match status" value="1"/>
</dbReference>
<evidence type="ECO:0000256" key="4">
    <source>
        <dbReference type="ARBA" id="ARBA00015492"/>
    </source>
</evidence>
<evidence type="ECO:0000256" key="9">
    <source>
        <dbReference type="ARBA" id="ARBA00022741"/>
    </source>
</evidence>
<feature type="domain" description="YrdC-like" evidence="15">
    <location>
        <begin position="11"/>
        <end position="197"/>
    </location>
</feature>
<feature type="binding site" evidence="14">
    <location>
        <position position="33"/>
    </location>
    <ligand>
        <name>L-threonine</name>
        <dbReference type="ChEBI" id="CHEBI:57926"/>
    </ligand>
</feature>
<dbReference type="InterPro" id="IPR038385">
    <property type="entry name" value="Sua5/YwlC_C"/>
</dbReference>
<evidence type="ECO:0000256" key="14">
    <source>
        <dbReference type="PIRSR" id="PIRSR004930-1"/>
    </source>
</evidence>
<dbReference type="Pfam" id="PF03481">
    <property type="entry name" value="Sua5_C"/>
    <property type="match status" value="1"/>
</dbReference>
<dbReference type="GO" id="GO:0000049">
    <property type="term" value="F:tRNA binding"/>
    <property type="evidence" value="ECO:0007669"/>
    <property type="project" value="TreeGrafter"/>
</dbReference>
<dbReference type="PROSITE" id="PS51163">
    <property type="entry name" value="YRDC"/>
    <property type="match status" value="1"/>
</dbReference>
<keyword evidence="8 13" id="KW-0548">Nucleotidyltransferase</keyword>
<feature type="binding site" evidence="14">
    <location>
        <position position="229"/>
    </location>
    <ligand>
        <name>ATP</name>
        <dbReference type="ChEBI" id="CHEBI:30616"/>
    </ligand>
</feature>
<feature type="binding site" evidence="14">
    <location>
        <position position="60"/>
    </location>
    <ligand>
        <name>ATP</name>
        <dbReference type="ChEBI" id="CHEBI:30616"/>
    </ligand>
</feature>
<dbReference type="SUPFAM" id="SSF55821">
    <property type="entry name" value="YrdC/RibB"/>
    <property type="match status" value="1"/>
</dbReference>
<evidence type="ECO:0000256" key="10">
    <source>
        <dbReference type="ARBA" id="ARBA00022840"/>
    </source>
</evidence>
<dbReference type="InterPro" id="IPR010923">
    <property type="entry name" value="T(6)A37_SUA5"/>
</dbReference>
<feature type="binding site" evidence="14">
    <location>
        <position position="65"/>
    </location>
    <ligand>
        <name>L-threonine</name>
        <dbReference type="ChEBI" id="CHEBI:57926"/>
    </ligand>
</feature>
<keyword evidence="17" id="KW-1185">Reference proteome</keyword>
<comment type="subcellular location">
    <subcellularLocation>
        <location evidence="1 13">Cytoplasm</location>
    </subcellularLocation>
</comment>
<keyword evidence="7 13" id="KW-0819">tRNA processing</keyword>
<dbReference type="AlphaFoldDB" id="A0A6N9T3K1"/>